<reference evidence="2" key="1">
    <citation type="submission" date="2019-06" db="EMBL/GenBank/DDBJ databases">
        <authorList>
            <person name="Zheng W."/>
        </authorList>
    </citation>
    <scope>NUCLEOTIDE SEQUENCE</scope>
    <source>
        <strain evidence="2">QDHG01</strain>
    </source>
</reference>
<feature type="region of interest" description="Disordered" evidence="1">
    <location>
        <begin position="46"/>
        <end position="67"/>
    </location>
</feature>
<name>A0A8J8NHH2_HALGN</name>
<feature type="compositionally biased region" description="Polar residues" evidence="1">
    <location>
        <begin position="47"/>
        <end position="60"/>
    </location>
</feature>
<comment type="caution">
    <text evidence="2">The sequence shown here is derived from an EMBL/GenBank/DDBJ whole genome shotgun (WGS) entry which is preliminary data.</text>
</comment>
<feature type="compositionally biased region" description="Polar residues" evidence="1">
    <location>
        <begin position="1"/>
        <end position="23"/>
    </location>
</feature>
<accession>A0A8J8NHH2</accession>
<evidence type="ECO:0000313" key="2">
    <source>
        <dbReference type="EMBL" id="TNV74799.1"/>
    </source>
</evidence>
<keyword evidence="3" id="KW-1185">Reference proteome</keyword>
<evidence type="ECO:0000313" key="3">
    <source>
        <dbReference type="Proteomes" id="UP000785679"/>
    </source>
</evidence>
<sequence length="67" mass="7664">MRQSPQTRQHVSSVLTRVTSPSRGSPLPVQLQSIRFHRIHHRMQLYPQPSQASRQLSVSRTGLPCHP</sequence>
<dbReference type="AlphaFoldDB" id="A0A8J8NHH2"/>
<gene>
    <name evidence="2" type="ORF">FGO68_gene11635</name>
</gene>
<dbReference type="EMBL" id="RRYP01016623">
    <property type="protein sequence ID" value="TNV74799.1"/>
    <property type="molecule type" value="Genomic_DNA"/>
</dbReference>
<proteinExistence type="predicted"/>
<organism evidence="2 3">
    <name type="scientific">Halteria grandinella</name>
    <dbReference type="NCBI Taxonomy" id="5974"/>
    <lineage>
        <taxon>Eukaryota</taxon>
        <taxon>Sar</taxon>
        <taxon>Alveolata</taxon>
        <taxon>Ciliophora</taxon>
        <taxon>Intramacronucleata</taxon>
        <taxon>Spirotrichea</taxon>
        <taxon>Stichotrichia</taxon>
        <taxon>Sporadotrichida</taxon>
        <taxon>Halteriidae</taxon>
        <taxon>Halteria</taxon>
    </lineage>
</organism>
<protein>
    <submittedName>
        <fullName evidence="2">Uncharacterized protein</fullName>
    </submittedName>
</protein>
<feature type="region of interest" description="Disordered" evidence="1">
    <location>
        <begin position="1"/>
        <end position="28"/>
    </location>
</feature>
<dbReference type="Proteomes" id="UP000785679">
    <property type="component" value="Unassembled WGS sequence"/>
</dbReference>
<evidence type="ECO:0000256" key="1">
    <source>
        <dbReference type="SAM" id="MobiDB-lite"/>
    </source>
</evidence>